<accession>A7TDM5</accession>
<organism evidence="5">
    <name type="scientific">Vanderwaltozyma polyspora (strain ATCC 22028 / DSM 70294 / BCRC 21397 / CBS 2163 / NBRC 10782 / NRRL Y-8283 / UCD 57-17)</name>
    <name type="common">Kluyveromyces polysporus</name>
    <dbReference type="NCBI Taxonomy" id="436907"/>
    <lineage>
        <taxon>Eukaryota</taxon>
        <taxon>Fungi</taxon>
        <taxon>Dikarya</taxon>
        <taxon>Ascomycota</taxon>
        <taxon>Saccharomycotina</taxon>
        <taxon>Saccharomycetes</taxon>
        <taxon>Saccharomycetales</taxon>
        <taxon>Saccharomycetaceae</taxon>
        <taxon>Vanderwaltozyma</taxon>
    </lineage>
</organism>
<dbReference type="AlphaFoldDB" id="A7TDM5"/>
<dbReference type="OrthoDB" id="4067584at2759"/>
<dbReference type="Proteomes" id="UP000000267">
    <property type="component" value="Unassembled WGS sequence"/>
</dbReference>
<evidence type="ECO:0000259" key="3">
    <source>
        <dbReference type="Pfam" id="PF16796"/>
    </source>
</evidence>
<dbReference type="Pfam" id="PF16796">
    <property type="entry name" value="Microtub_bd"/>
    <property type="match status" value="1"/>
</dbReference>
<dbReference type="Gene3D" id="3.40.850.20">
    <property type="match status" value="1"/>
</dbReference>
<evidence type="ECO:0000256" key="1">
    <source>
        <dbReference type="SAM" id="Coils"/>
    </source>
</evidence>
<feature type="coiled-coil region" evidence="1">
    <location>
        <begin position="260"/>
        <end position="378"/>
    </location>
</feature>
<dbReference type="GeneID" id="5547850"/>
<evidence type="ECO:0000313" key="4">
    <source>
        <dbReference type="EMBL" id="EDO19495.1"/>
    </source>
</evidence>
<dbReference type="KEGG" id="vpo:Kpol_1018p23"/>
<dbReference type="eggNOG" id="ENOG502RIY9">
    <property type="taxonomic scope" value="Eukaryota"/>
</dbReference>
<evidence type="ECO:0000313" key="5">
    <source>
        <dbReference type="Proteomes" id="UP000000267"/>
    </source>
</evidence>
<dbReference type="PhylomeDB" id="A7TDM5"/>
<dbReference type="FunCoup" id="A7TDM5">
    <property type="interactions" value="155"/>
</dbReference>
<keyword evidence="5" id="KW-1185">Reference proteome</keyword>
<feature type="domain" description="Spindle pole body-associated protein Vik1/Cik1 microtubule binding" evidence="3">
    <location>
        <begin position="358"/>
        <end position="502"/>
    </location>
</feature>
<keyword evidence="1" id="KW-0175">Coiled coil</keyword>
<dbReference type="EMBL" id="DS480378">
    <property type="protein sequence ID" value="EDO19495.1"/>
    <property type="molecule type" value="Genomic_DNA"/>
</dbReference>
<sequence>MSNSKIPSLSSTPSAPNSYPRLKRARLSLGNSMLHDVTNNVNNRLVSRRSLAGNISTATTTSSSSQSMRLMNKYLFGDANVIEEVKKRERKILKDINRFINAIAEIEKETVQIKERQLPDIQYQISKKKTMCNELEKEILQLTSQLDLKEGECELQRKNEELSISNLQFKYSVEVQELENELEEKLNKEKLNWERQVLELENMEPSEKIAQEIKDLKDELVQVNAEWKKVQLDNETQRKKYESKLAEEFVTFKKQKEEPMISLLKEQKELEAKKENLKKENENLEDEINNKVQMCIDIEKEIESLNQNFASLENKLSPLNNDYEKVSKEFETAEKNLKSVQAKALEKEILYNEEFDKMEQEQIRRRKLENSIDELKGSIRCFAYLSESTLTESYKIDYSKKTIESVDLDSKNNAVAKSYSFTRLIPSTLLSEDDLLFQEYQCYHDMCLENKSNFNLISVGTFPWANLVTALTKFLFPKYLHDYNISLQHVFLSEDVPSQDLLLSSSDNSDNEIKLKIEEDSIELDSRIINITSGVEDLPSTFFEKRVQLPSGITILKLTFTPKNTDLDENIVNYYFVEIYDGNTISTLNKAVTYGESEKTPITLILKKLLSDTKSCFVFNLNDTTNNNKLLDVSQKIMKLKNPKKKRKAQQ</sequence>
<dbReference type="InterPro" id="IPR031852">
    <property type="entry name" value="Vik1/Cik1_MT-bd"/>
</dbReference>
<dbReference type="InParanoid" id="A7TDM5"/>
<name>A7TDM5_VANPO</name>
<protein>
    <recommendedName>
        <fullName evidence="3">Spindle pole body-associated protein Vik1/Cik1 microtubule binding domain-containing protein</fullName>
    </recommendedName>
</protein>
<proteinExistence type="predicted"/>
<reference evidence="4 5" key="1">
    <citation type="journal article" date="2007" name="Proc. Natl. Acad. Sci. U.S.A.">
        <title>Independent sorting-out of thousands of duplicated gene pairs in two yeast species descended from a whole-genome duplication.</title>
        <authorList>
            <person name="Scannell D.R."/>
            <person name="Frank A.C."/>
            <person name="Conant G.C."/>
            <person name="Byrne K.P."/>
            <person name="Woolfit M."/>
            <person name="Wolfe K.H."/>
        </authorList>
    </citation>
    <scope>NUCLEOTIDE SEQUENCE [LARGE SCALE GENOMIC DNA]</scope>
    <source>
        <strain evidence="5">ATCC 22028 / DSM 70294 / BCRC 21397 / CBS 2163 / NBRC 10782 / NRRL Y-8283 / UCD 57-17</strain>
    </source>
</reference>
<dbReference type="RefSeq" id="XP_001647353.1">
    <property type="nucleotide sequence ID" value="XM_001647303.1"/>
</dbReference>
<dbReference type="HOGENOM" id="CLU_025801_0_0_1"/>
<feature type="compositionally biased region" description="Polar residues" evidence="2">
    <location>
        <begin position="1"/>
        <end position="17"/>
    </location>
</feature>
<gene>
    <name evidence="4" type="ORF">Kpol_1018p23</name>
</gene>
<evidence type="ECO:0000256" key="2">
    <source>
        <dbReference type="SAM" id="MobiDB-lite"/>
    </source>
</evidence>
<dbReference type="GO" id="GO:0008017">
    <property type="term" value="F:microtubule binding"/>
    <property type="evidence" value="ECO:0007669"/>
    <property type="project" value="InterPro"/>
</dbReference>
<feature type="region of interest" description="Disordered" evidence="2">
    <location>
        <begin position="1"/>
        <end position="20"/>
    </location>
</feature>
<dbReference type="OMA" id="EYQCYHD"/>
<feature type="coiled-coil region" evidence="1">
    <location>
        <begin position="125"/>
        <end position="233"/>
    </location>
</feature>
<dbReference type="STRING" id="436907.A7TDM5"/>